<reference evidence="6" key="1">
    <citation type="journal article" date="2019" name="Int. J. Syst. Evol. Microbiol.">
        <title>The Global Catalogue of Microorganisms (GCM) 10K type strain sequencing project: providing services to taxonomists for standard genome sequencing and annotation.</title>
        <authorList>
            <consortium name="The Broad Institute Genomics Platform"/>
            <consortium name="The Broad Institute Genome Sequencing Center for Infectious Disease"/>
            <person name="Wu L."/>
            <person name="Ma J."/>
        </authorList>
    </citation>
    <scope>NUCLEOTIDE SEQUENCE [LARGE SCALE GENOMIC DNA]</scope>
    <source>
        <strain evidence="6">FCH27</strain>
    </source>
</reference>
<dbReference type="EMBL" id="JBHTCH010000025">
    <property type="protein sequence ID" value="MFC7362456.1"/>
    <property type="molecule type" value="Genomic_DNA"/>
</dbReference>
<feature type="domain" description="HTH gntR-type" evidence="4">
    <location>
        <begin position="22"/>
        <end position="92"/>
    </location>
</feature>
<dbReference type="SUPFAM" id="SSF46785">
    <property type="entry name" value="Winged helix' DNA-binding domain"/>
    <property type="match status" value="1"/>
</dbReference>
<protein>
    <submittedName>
        <fullName evidence="5">FadR/GntR family transcriptional regulator</fullName>
    </submittedName>
</protein>
<dbReference type="InterPro" id="IPR036390">
    <property type="entry name" value="WH_DNA-bd_sf"/>
</dbReference>
<dbReference type="Gene3D" id="1.20.120.530">
    <property type="entry name" value="GntR ligand-binding domain-like"/>
    <property type="match status" value="1"/>
</dbReference>
<dbReference type="PANTHER" id="PTHR43537">
    <property type="entry name" value="TRANSCRIPTIONAL REGULATOR, GNTR FAMILY"/>
    <property type="match status" value="1"/>
</dbReference>
<dbReference type="PRINTS" id="PR00035">
    <property type="entry name" value="HTHGNTR"/>
</dbReference>
<organism evidence="5 6">
    <name type="scientific">Nocardioides astragali</name>
    <dbReference type="NCBI Taxonomy" id="1776736"/>
    <lineage>
        <taxon>Bacteria</taxon>
        <taxon>Bacillati</taxon>
        <taxon>Actinomycetota</taxon>
        <taxon>Actinomycetes</taxon>
        <taxon>Propionibacteriales</taxon>
        <taxon>Nocardioidaceae</taxon>
        <taxon>Nocardioides</taxon>
    </lineage>
</organism>
<dbReference type="Proteomes" id="UP001596524">
    <property type="component" value="Unassembled WGS sequence"/>
</dbReference>
<evidence type="ECO:0000313" key="5">
    <source>
        <dbReference type="EMBL" id="MFC7362456.1"/>
    </source>
</evidence>
<dbReference type="SUPFAM" id="SSF48008">
    <property type="entry name" value="GntR ligand-binding domain-like"/>
    <property type="match status" value="1"/>
</dbReference>
<evidence type="ECO:0000256" key="2">
    <source>
        <dbReference type="ARBA" id="ARBA00023125"/>
    </source>
</evidence>
<keyword evidence="1" id="KW-0805">Transcription regulation</keyword>
<dbReference type="SMART" id="SM00895">
    <property type="entry name" value="FCD"/>
    <property type="match status" value="1"/>
</dbReference>
<dbReference type="InterPro" id="IPR000524">
    <property type="entry name" value="Tscrpt_reg_HTH_GntR"/>
</dbReference>
<name>A0ABW2N8S8_9ACTN</name>
<dbReference type="Gene3D" id="1.10.10.10">
    <property type="entry name" value="Winged helix-like DNA-binding domain superfamily/Winged helix DNA-binding domain"/>
    <property type="match status" value="1"/>
</dbReference>
<dbReference type="CDD" id="cd07377">
    <property type="entry name" value="WHTH_GntR"/>
    <property type="match status" value="1"/>
</dbReference>
<evidence type="ECO:0000259" key="4">
    <source>
        <dbReference type="PROSITE" id="PS50949"/>
    </source>
</evidence>
<dbReference type="SMART" id="SM00345">
    <property type="entry name" value="HTH_GNTR"/>
    <property type="match status" value="1"/>
</dbReference>
<dbReference type="InterPro" id="IPR011711">
    <property type="entry name" value="GntR_C"/>
</dbReference>
<gene>
    <name evidence="5" type="ORF">ACFQO6_19460</name>
</gene>
<evidence type="ECO:0000256" key="3">
    <source>
        <dbReference type="ARBA" id="ARBA00023163"/>
    </source>
</evidence>
<keyword evidence="2" id="KW-0238">DNA-binding</keyword>
<proteinExistence type="predicted"/>
<evidence type="ECO:0000256" key="1">
    <source>
        <dbReference type="ARBA" id="ARBA00023015"/>
    </source>
</evidence>
<comment type="caution">
    <text evidence="5">The sequence shown here is derived from an EMBL/GenBank/DDBJ whole genome shotgun (WGS) entry which is preliminary data.</text>
</comment>
<dbReference type="PROSITE" id="PS50949">
    <property type="entry name" value="HTH_GNTR"/>
    <property type="match status" value="1"/>
</dbReference>
<dbReference type="Pfam" id="PF07729">
    <property type="entry name" value="FCD"/>
    <property type="match status" value="1"/>
</dbReference>
<keyword evidence="3" id="KW-0804">Transcription</keyword>
<sequence>MTQVPDLTKPSSTVSVRNASLPKAAAVLAEQIRAQILGQGLEPGSQLPSEPELIAQSGLGRATVREAIRILEGQGLIMIKRGSRGGMFVAQPDLSSLSHTLAPVLTLSKAPLRDLTTYRLMVEPPAAGLAASNASESDRADLLKLAEHGPGPGFVNEVRFHERVAVLSGNELLRALVVVPNDLLREHLKGESIDAHDVDEANEAHLAIARAIVAGDAARATKTMTRHLEAFEARMSREARLDRPIVSQEQWLREAAGSFGFDR</sequence>
<dbReference type="InterPro" id="IPR008920">
    <property type="entry name" value="TF_FadR/GntR_C"/>
</dbReference>
<evidence type="ECO:0000313" key="6">
    <source>
        <dbReference type="Proteomes" id="UP001596524"/>
    </source>
</evidence>
<dbReference type="InterPro" id="IPR036388">
    <property type="entry name" value="WH-like_DNA-bd_sf"/>
</dbReference>
<dbReference type="PANTHER" id="PTHR43537:SF44">
    <property type="entry name" value="GNTR FAMILY REGULATORY PROTEIN"/>
    <property type="match status" value="1"/>
</dbReference>
<dbReference type="RefSeq" id="WP_255889117.1">
    <property type="nucleotide sequence ID" value="NZ_JAFMZM010000001.1"/>
</dbReference>
<dbReference type="Pfam" id="PF00392">
    <property type="entry name" value="GntR"/>
    <property type="match status" value="1"/>
</dbReference>
<accession>A0ABW2N8S8</accession>
<keyword evidence="6" id="KW-1185">Reference proteome</keyword>